<reference evidence="2 3" key="1">
    <citation type="submission" date="2019-07" db="EMBL/GenBank/DDBJ databases">
        <title>Complete Genome Sequence of Leptotrichia wadei Strain JMUB3936.</title>
        <authorList>
            <person name="Watanabe S."/>
            <person name="Cui L."/>
        </authorList>
    </citation>
    <scope>NUCLEOTIDE SEQUENCE [LARGE SCALE GENOMIC DNA]</scope>
    <source>
        <strain evidence="2 3">JMUB3936</strain>
    </source>
</reference>
<dbReference type="InterPro" id="IPR019267">
    <property type="entry name" value="CRISPR-assoc_Cas6_C"/>
</dbReference>
<accession>A0A510KV13</accession>
<gene>
    <name evidence="2" type="ORF">JMUB3936_0875</name>
</gene>
<sequence length="254" mass="29658">MKLGKYLKRKWENKMLAKIEMEIEGNGLDVNMSSLFHGYLMNSIDSAYADYLHYNETHPYTSCIYKDMESGKIFWRITTFNKNAYEMLIKYFLENDVKNIYLEKKGIEIVVKSISMTKTSFDELFFSNEKKSKIYFLTPTTHKSNGVLQIFPNISTLLLGVINKINQHSDTIKLEDENVINELLEKVYIDEYYLRTRYFFLENIRVRGFIGNLKIKIKGKDEMLYQLLNFLLKVSEYTGLGVKTALGMGGIKIG</sequence>
<dbReference type="Proteomes" id="UP000321944">
    <property type="component" value="Chromosome"/>
</dbReference>
<dbReference type="InterPro" id="IPR045747">
    <property type="entry name" value="CRISPR-assoc_prot_Cas6_N_sf"/>
</dbReference>
<evidence type="ECO:0000313" key="2">
    <source>
        <dbReference type="EMBL" id="BBM54591.1"/>
    </source>
</evidence>
<dbReference type="EMBL" id="AP019841">
    <property type="protein sequence ID" value="BBM54591.1"/>
    <property type="molecule type" value="Genomic_DNA"/>
</dbReference>
<dbReference type="Gene3D" id="3.30.70.1900">
    <property type="match status" value="1"/>
</dbReference>
<proteinExistence type="predicted"/>
<name>A0A510KV13_9FUSO</name>
<dbReference type="Pfam" id="PF10040">
    <property type="entry name" value="CRISPR_Cas6"/>
    <property type="match status" value="1"/>
</dbReference>
<dbReference type="RefSeq" id="WP_232054065.1">
    <property type="nucleotide sequence ID" value="NZ_AP019841.1"/>
</dbReference>
<dbReference type="AlphaFoldDB" id="A0A510KV13"/>
<evidence type="ECO:0000313" key="3">
    <source>
        <dbReference type="Proteomes" id="UP000321944"/>
    </source>
</evidence>
<protein>
    <recommendedName>
        <fullName evidence="1">CRISPR-associated protein Cas6 C-terminal domain-containing protein</fullName>
    </recommendedName>
</protein>
<dbReference type="CDD" id="cd21141">
    <property type="entry name" value="Cas6_III-like"/>
    <property type="match status" value="1"/>
</dbReference>
<organism evidence="2 3">
    <name type="scientific">Leptotrichia wadei</name>
    <dbReference type="NCBI Taxonomy" id="157687"/>
    <lineage>
        <taxon>Bacteria</taxon>
        <taxon>Fusobacteriati</taxon>
        <taxon>Fusobacteriota</taxon>
        <taxon>Fusobacteriia</taxon>
        <taxon>Fusobacteriales</taxon>
        <taxon>Leptotrichiaceae</taxon>
        <taxon>Leptotrichia</taxon>
    </lineage>
</organism>
<feature type="domain" description="CRISPR-associated protein Cas6 C-terminal" evidence="1">
    <location>
        <begin position="135"/>
        <end position="250"/>
    </location>
</feature>
<dbReference type="Gene3D" id="3.30.70.1890">
    <property type="match status" value="1"/>
</dbReference>
<evidence type="ECO:0000259" key="1">
    <source>
        <dbReference type="Pfam" id="PF10040"/>
    </source>
</evidence>